<dbReference type="EMBL" id="MAEL01000054">
    <property type="protein sequence ID" value="KAF1301955.1"/>
    <property type="molecule type" value="Genomic_DNA"/>
</dbReference>
<evidence type="ECO:0000256" key="1">
    <source>
        <dbReference type="ARBA" id="ARBA00012784"/>
    </source>
</evidence>
<accession>A0ABQ6YX64</accession>
<name>A0ABQ6YX64_9ENTE</name>
<dbReference type="CDD" id="cd01320">
    <property type="entry name" value="ADA"/>
    <property type="match status" value="1"/>
</dbReference>
<evidence type="ECO:0000256" key="3">
    <source>
        <dbReference type="ARBA" id="ARBA00022801"/>
    </source>
</evidence>
<sequence>MHGLPKIELHCHLDGSLRVATVLDIARKEGIELPTYHLTELKHALIAPEECTSLADYLQCFALPNAVMQSKESLKRITFELFEDAAKENVKYLEVRFGPQLHTMKGLTLEEVIQSVIDGLKLAEARYEIKGNIILSCLRSMSVESAFEVVESGKSFLGKGVVAIDLCAIEEDGFCTRFVEPIALAREYGYHVTIHAGETGSSQNVLDAVDMLGAERIGHGVFIKDDPIVYQRVKEQQIVLEMCPTSNVQTKAVLNYQEHPFYLFHQDGIKVTMNTDNRTVSHTTMTNEWEIMEQLFTVDKQMYQMIYETSVQAAFATQAIKEWCLSQYPPTIH</sequence>
<dbReference type="InterPro" id="IPR028893">
    <property type="entry name" value="A_deaminase"/>
</dbReference>
<gene>
    <name evidence="9" type="primary">add</name>
    <name evidence="11" type="ORF">BAU17_00885</name>
</gene>
<organism evidence="11 12">
    <name type="scientific">Candidatus Enterococcus willemsii</name>
    <dbReference type="NCBI Taxonomy" id="1857215"/>
    <lineage>
        <taxon>Bacteria</taxon>
        <taxon>Bacillati</taxon>
        <taxon>Bacillota</taxon>
        <taxon>Bacilli</taxon>
        <taxon>Lactobacillales</taxon>
        <taxon>Enterococcaceae</taxon>
        <taxon>Enterococcus</taxon>
    </lineage>
</organism>
<evidence type="ECO:0000256" key="7">
    <source>
        <dbReference type="ARBA" id="ARBA00047989"/>
    </source>
</evidence>
<dbReference type="PANTHER" id="PTHR11409">
    <property type="entry name" value="ADENOSINE DEAMINASE"/>
    <property type="match status" value="1"/>
</dbReference>
<comment type="cofactor">
    <cofactor evidence="9">
        <name>Zn(2+)</name>
        <dbReference type="ChEBI" id="CHEBI:29105"/>
    </cofactor>
    <text evidence="9">Binds 1 zinc ion per subunit.</text>
</comment>
<dbReference type="Pfam" id="PF00962">
    <property type="entry name" value="A_deaminase"/>
    <property type="match status" value="1"/>
</dbReference>
<feature type="domain" description="Adenosine deaminase" evidence="10">
    <location>
        <begin position="5"/>
        <end position="322"/>
    </location>
</feature>
<evidence type="ECO:0000313" key="11">
    <source>
        <dbReference type="EMBL" id="KAF1301955.1"/>
    </source>
</evidence>
<reference evidence="11 12" key="1">
    <citation type="submission" date="2016-06" db="EMBL/GenBank/DDBJ databases">
        <title>Four novel species of enterococci isolated from chicken manure.</title>
        <authorList>
            <person name="Van Tyne D."/>
        </authorList>
    </citation>
    <scope>NUCLEOTIDE SEQUENCE [LARGE SCALE GENOMIC DNA]</scope>
    <source>
        <strain evidence="11 12">CU12B</strain>
    </source>
</reference>
<keyword evidence="5 9" id="KW-0546">Nucleotide metabolism</keyword>
<feature type="active site" description="Proton donor" evidence="9">
    <location>
        <position position="198"/>
    </location>
</feature>
<comment type="catalytic activity">
    <reaction evidence="7">
        <text>adenosine + H2O + H(+) = inosine + NH4(+)</text>
        <dbReference type="Rhea" id="RHEA:24408"/>
        <dbReference type="ChEBI" id="CHEBI:15377"/>
        <dbReference type="ChEBI" id="CHEBI:15378"/>
        <dbReference type="ChEBI" id="CHEBI:16335"/>
        <dbReference type="ChEBI" id="CHEBI:17596"/>
        <dbReference type="ChEBI" id="CHEBI:28938"/>
        <dbReference type="EC" id="3.5.4.4"/>
    </reaction>
    <physiologicalReaction direction="left-to-right" evidence="7">
        <dbReference type="Rhea" id="RHEA:24409"/>
    </physiologicalReaction>
</comment>
<comment type="caution">
    <text evidence="9">Lacks conserved residue(s) required for the propagation of feature annotation.</text>
</comment>
<dbReference type="HAMAP" id="MF_00540">
    <property type="entry name" value="A_deaminase"/>
    <property type="match status" value="1"/>
</dbReference>
<evidence type="ECO:0000256" key="5">
    <source>
        <dbReference type="ARBA" id="ARBA00023080"/>
    </source>
</evidence>
<dbReference type="SUPFAM" id="SSF51556">
    <property type="entry name" value="Metallo-dependent hydrolases"/>
    <property type="match status" value="1"/>
</dbReference>
<evidence type="ECO:0000313" key="12">
    <source>
        <dbReference type="Proteomes" id="UP000782705"/>
    </source>
</evidence>
<comment type="function">
    <text evidence="9">Catalyzes the hydrolytic deamination of adenosine and 2-deoxyadenosine.</text>
</comment>
<comment type="caution">
    <text evidence="11">The sequence shown here is derived from an EMBL/GenBank/DDBJ whole genome shotgun (WGS) entry which is preliminary data.</text>
</comment>
<protein>
    <recommendedName>
        <fullName evidence="1 9">Adenosine deaminase</fullName>
        <ecNumber evidence="1 9">3.5.4.4</ecNumber>
    </recommendedName>
    <alternativeName>
        <fullName evidence="6 9">Adenosine aminohydrolase</fullName>
    </alternativeName>
</protein>
<dbReference type="InterPro" id="IPR006330">
    <property type="entry name" value="Ado/ade_deaminase"/>
</dbReference>
<dbReference type="Proteomes" id="UP000782705">
    <property type="component" value="Unassembled WGS sequence"/>
</dbReference>
<evidence type="ECO:0000256" key="8">
    <source>
        <dbReference type="ARBA" id="ARBA00049213"/>
    </source>
</evidence>
<dbReference type="InterPro" id="IPR001365">
    <property type="entry name" value="A_deaminase_dom"/>
</dbReference>
<keyword evidence="3 9" id="KW-0378">Hydrolase</keyword>
<feature type="binding site" evidence="9">
    <location>
        <position position="12"/>
    </location>
    <ligand>
        <name>substrate</name>
    </ligand>
</feature>
<comment type="similarity">
    <text evidence="9">Belongs to the metallo-dependent hydrolases superfamily. Adenosine and AMP deaminases family. Adenosine deaminase subfamily.</text>
</comment>
<feature type="binding site" evidence="9">
    <location>
        <position position="14"/>
    </location>
    <ligand>
        <name>substrate</name>
    </ligand>
</feature>
<feature type="site" description="Important for catalytic activity" evidence="9">
    <location>
        <position position="219"/>
    </location>
</feature>
<dbReference type="PANTHER" id="PTHR11409:SF43">
    <property type="entry name" value="ADENOSINE DEAMINASE"/>
    <property type="match status" value="1"/>
</dbReference>
<proteinExistence type="inferred from homology"/>
<dbReference type="RefSeq" id="WP_161902936.1">
    <property type="nucleotide sequence ID" value="NZ_MAEL01000054.1"/>
</dbReference>
<keyword evidence="2 9" id="KW-0479">Metal-binding</keyword>
<evidence type="ECO:0000256" key="6">
    <source>
        <dbReference type="ARBA" id="ARBA00031852"/>
    </source>
</evidence>
<dbReference type="Gene3D" id="3.20.20.140">
    <property type="entry name" value="Metal-dependent hydrolases"/>
    <property type="match status" value="1"/>
</dbReference>
<feature type="binding site" evidence="9">
    <location>
        <position position="10"/>
    </location>
    <ligand>
        <name>Zn(2+)</name>
        <dbReference type="ChEBI" id="CHEBI:29105"/>
        <note>catalytic</note>
    </ligand>
</feature>
<dbReference type="InterPro" id="IPR032466">
    <property type="entry name" value="Metal_Hydrolase"/>
</dbReference>
<evidence type="ECO:0000259" key="10">
    <source>
        <dbReference type="Pfam" id="PF00962"/>
    </source>
</evidence>
<dbReference type="EC" id="3.5.4.4" evidence="1 9"/>
<keyword evidence="12" id="KW-1185">Reference proteome</keyword>
<keyword evidence="4 9" id="KW-0862">Zinc</keyword>
<dbReference type="NCBIfam" id="TIGR01430">
    <property type="entry name" value="aden_deam"/>
    <property type="match status" value="1"/>
</dbReference>
<evidence type="ECO:0000256" key="4">
    <source>
        <dbReference type="ARBA" id="ARBA00022833"/>
    </source>
</evidence>
<evidence type="ECO:0000256" key="2">
    <source>
        <dbReference type="ARBA" id="ARBA00022723"/>
    </source>
</evidence>
<feature type="binding site" evidence="9">
    <location>
        <position position="195"/>
    </location>
    <ligand>
        <name>Zn(2+)</name>
        <dbReference type="ChEBI" id="CHEBI:29105"/>
        <note>catalytic</note>
    </ligand>
</feature>
<feature type="binding site" evidence="9">
    <location>
        <position position="12"/>
    </location>
    <ligand>
        <name>Zn(2+)</name>
        <dbReference type="ChEBI" id="CHEBI:29105"/>
        <note>catalytic</note>
    </ligand>
</feature>
<feature type="binding site" evidence="9">
    <location>
        <position position="276"/>
    </location>
    <ligand>
        <name>Zn(2+)</name>
        <dbReference type="ChEBI" id="CHEBI:29105"/>
        <note>catalytic</note>
    </ligand>
</feature>
<evidence type="ECO:0000256" key="9">
    <source>
        <dbReference type="HAMAP-Rule" id="MF_00540"/>
    </source>
</evidence>
<comment type="catalytic activity">
    <reaction evidence="8">
        <text>2'-deoxyadenosine + H2O + H(+) = 2'-deoxyinosine + NH4(+)</text>
        <dbReference type="Rhea" id="RHEA:28190"/>
        <dbReference type="ChEBI" id="CHEBI:15377"/>
        <dbReference type="ChEBI" id="CHEBI:15378"/>
        <dbReference type="ChEBI" id="CHEBI:17256"/>
        <dbReference type="ChEBI" id="CHEBI:28938"/>
        <dbReference type="ChEBI" id="CHEBI:28997"/>
        <dbReference type="EC" id="3.5.4.4"/>
    </reaction>
    <physiologicalReaction direction="left-to-right" evidence="8">
        <dbReference type="Rhea" id="RHEA:28191"/>
    </physiologicalReaction>
</comment>